<comment type="similarity">
    <text evidence="1 9">Belongs to the GHMP kinase family. IspE subfamily.</text>
</comment>
<keyword evidence="13" id="KW-1185">Reference proteome</keyword>
<dbReference type="GO" id="GO:0005524">
    <property type="term" value="F:ATP binding"/>
    <property type="evidence" value="ECO:0007669"/>
    <property type="project" value="UniProtKB-UniRule"/>
</dbReference>
<keyword evidence="5 9" id="KW-0547">Nucleotide-binding</keyword>
<feature type="domain" description="GHMP kinase C-terminal" evidence="11">
    <location>
        <begin position="226"/>
        <end position="293"/>
    </location>
</feature>
<dbReference type="InterPro" id="IPR006204">
    <property type="entry name" value="GHMP_kinase_N_dom"/>
</dbReference>
<keyword evidence="6 9" id="KW-0418">Kinase</keyword>
<dbReference type="InterPro" id="IPR004424">
    <property type="entry name" value="IspE"/>
</dbReference>
<evidence type="ECO:0000256" key="2">
    <source>
        <dbReference type="ARBA" id="ARBA00012052"/>
    </source>
</evidence>
<dbReference type="NCBIfam" id="TIGR00154">
    <property type="entry name" value="ispE"/>
    <property type="match status" value="1"/>
</dbReference>
<gene>
    <name evidence="9 12" type="primary">ispE</name>
    <name evidence="12" type="ORF">Pla110_35850</name>
</gene>
<dbReference type="KEGG" id="plon:Pla110_35850"/>
<dbReference type="InterPro" id="IPR014721">
    <property type="entry name" value="Ribsml_uS5_D2-typ_fold_subgr"/>
</dbReference>
<feature type="active site" evidence="9">
    <location>
        <position position="161"/>
    </location>
</feature>
<dbReference type="Gene3D" id="3.30.70.890">
    <property type="entry name" value="GHMP kinase, C-terminal domain"/>
    <property type="match status" value="1"/>
</dbReference>
<feature type="domain" description="GHMP kinase N-terminal" evidence="10">
    <location>
        <begin position="91"/>
        <end position="166"/>
    </location>
</feature>
<evidence type="ECO:0000259" key="10">
    <source>
        <dbReference type="Pfam" id="PF00288"/>
    </source>
</evidence>
<dbReference type="GO" id="GO:0050515">
    <property type="term" value="F:4-(cytidine 5'-diphospho)-2-C-methyl-D-erythritol kinase activity"/>
    <property type="evidence" value="ECO:0007669"/>
    <property type="project" value="UniProtKB-UniRule"/>
</dbReference>
<keyword evidence="4 9" id="KW-0808">Transferase</keyword>
<evidence type="ECO:0000256" key="4">
    <source>
        <dbReference type="ARBA" id="ARBA00022679"/>
    </source>
</evidence>
<dbReference type="EMBL" id="CP036281">
    <property type="protein sequence ID" value="QDU81834.1"/>
    <property type="molecule type" value="Genomic_DNA"/>
</dbReference>
<protein>
    <recommendedName>
        <fullName evidence="3 9">4-diphosphocytidyl-2-C-methyl-D-erythritol kinase</fullName>
        <shortName evidence="9">CMK</shortName>
        <ecNumber evidence="2 9">2.7.1.148</ecNumber>
    </recommendedName>
    <alternativeName>
        <fullName evidence="8 9">4-(cytidine-5'-diphospho)-2-C-methyl-D-erythritol kinase</fullName>
    </alternativeName>
</protein>
<evidence type="ECO:0000256" key="9">
    <source>
        <dbReference type="HAMAP-Rule" id="MF_00061"/>
    </source>
</evidence>
<comment type="catalytic activity">
    <reaction evidence="9">
        <text>4-CDP-2-C-methyl-D-erythritol + ATP = 4-CDP-2-C-methyl-D-erythritol 2-phosphate + ADP + H(+)</text>
        <dbReference type="Rhea" id="RHEA:18437"/>
        <dbReference type="ChEBI" id="CHEBI:15378"/>
        <dbReference type="ChEBI" id="CHEBI:30616"/>
        <dbReference type="ChEBI" id="CHEBI:57823"/>
        <dbReference type="ChEBI" id="CHEBI:57919"/>
        <dbReference type="ChEBI" id="CHEBI:456216"/>
        <dbReference type="EC" id="2.7.1.148"/>
    </reaction>
</comment>
<evidence type="ECO:0000313" key="12">
    <source>
        <dbReference type="EMBL" id="QDU81834.1"/>
    </source>
</evidence>
<comment type="function">
    <text evidence="9">Catalyzes the phosphorylation of the position 2 hydroxy group of 4-diphosphocytidyl-2C-methyl-D-erythritol.</text>
</comment>
<evidence type="ECO:0000259" key="11">
    <source>
        <dbReference type="Pfam" id="PF08544"/>
    </source>
</evidence>
<keyword evidence="7 9" id="KW-0067">ATP-binding</keyword>
<dbReference type="RefSeq" id="WP_144997515.1">
    <property type="nucleotide sequence ID" value="NZ_CP036281.1"/>
</dbReference>
<evidence type="ECO:0000256" key="5">
    <source>
        <dbReference type="ARBA" id="ARBA00022741"/>
    </source>
</evidence>
<evidence type="ECO:0000256" key="3">
    <source>
        <dbReference type="ARBA" id="ARBA00017473"/>
    </source>
</evidence>
<dbReference type="PIRSF" id="PIRSF010376">
    <property type="entry name" value="IspE"/>
    <property type="match status" value="1"/>
</dbReference>
<dbReference type="Pfam" id="PF08544">
    <property type="entry name" value="GHMP_kinases_C"/>
    <property type="match status" value="1"/>
</dbReference>
<evidence type="ECO:0000256" key="7">
    <source>
        <dbReference type="ARBA" id="ARBA00022840"/>
    </source>
</evidence>
<dbReference type="SUPFAM" id="SSF54211">
    <property type="entry name" value="Ribosomal protein S5 domain 2-like"/>
    <property type="match status" value="1"/>
</dbReference>
<accession>A0A518CRK1</accession>
<comment type="pathway">
    <text evidence="9">Isoprenoid biosynthesis; isopentenyl diphosphate biosynthesis via DXP pathway; isopentenyl diphosphate from 1-deoxy-D-xylulose 5-phosphate: step 3/6.</text>
</comment>
<dbReference type="SUPFAM" id="SSF55060">
    <property type="entry name" value="GHMP Kinase, C-terminal domain"/>
    <property type="match status" value="1"/>
</dbReference>
<dbReference type="GO" id="GO:0016114">
    <property type="term" value="P:terpenoid biosynthetic process"/>
    <property type="evidence" value="ECO:0007669"/>
    <property type="project" value="UniProtKB-UniRule"/>
</dbReference>
<sequence>MCHWPDGQSILARAPAKLNLHLEVLGRRDDGFHDLETVMVKLDLHDTLQFRTINTDANVDESSIQLDCRYSSPFFQSDVSSPPPIPVDESNLIVKAARLLQQTTGVTQGAHIELVKRIPVQAGLGGGSSDAAATLVALNQLWGLNYSTAELSQLAAQLGSDVPFFIDSSTAAVCRGRGEIITPVTIRGNFPVILAQPGSGLSTPTVFKKWSELSSQKACRSVEPLLEAMSSGKTNSVARLLFNALQIPAEQLNAQLKQLISLFQKFALPGTLMTGSGSCCFGICQSFRQATSISSLLRTAPFSRVCVTTLHHNRMHHGYYRSTYQANG</sequence>
<organism evidence="12 13">
    <name type="scientific">Polystyrenella longa</name>
    <dbReference type="NCBI Taxonomy" id="2528007"/>
    <lineage>
        <taxon>Bacteria</taxon>
        <taxon>Pseudomonadati</taxon>
        <taxon>Planctomycetota</taxon>
        <taxon>Planctomycetia</taxon>
        <taxon>Planctomycetales</taxon>
        <taxon>Planctomycetaceae</taxon>
        <taxon>Polystyrenella</taxon>
    </lineage>
</organism>
<dbReference type="GO" id="GO:0019288">
    <property type="term" value="P:isopentenyl diphosphate biosynthetic process, methylerythritol 4-phosphate pathway"/>
    <property type="evidence" value="ECO:0007669"/>
    <property type="project" value="UniProtKB-UniRule"/>
</dbReference>
<dbReference type="OrthoDB" id="9809438at2"/>
<dbReference type="InterPro" id="IPR013750">
    <property type="entry name" value="GHMP_kinase_C_dom"/>
</dbReference>
<dbReference type="Gene3D" id="3.30.230.10">
    <property type="match status" value="1"/>
</dbReference>
<evidence type="ECO:0000256" key="8">
    <source>
        <dbReference type="ARBA" id="ARBA00032554"/>
    </source>
</evidence>
<keyword evidence="9" id="KW-0414">Isoprene biosynthesis</keyword>
<feature type="active site" evidence="9">
    <location>
        <position position="17"/>
    </location>
</feature>
<evidence type="ECO:0000256" key="1">
    <source>
        <dbReference type="ARBA" id="ARBA00009684"/>
    </source>
</evidence>
<name>A0A518CRK1_9PLAN</name>
<evidence type="ECO:0000256" key="6">
    <source>
        <dbReference type="ARBA" id="ARBA00022777"/>
    </source>
</evidence>
<dbReference type="EC" id="2.7.1.148" evidence="2 9"/>
<dbReference type="InterPro" id="IPR036554">
    <property type="entry name" value="GHMP_kinase_C_sf"/>
</dbReference>
<dbReference type="Pfam" id="PF00288">
    <property type="entry name" value="GHMP_kinases_N"/>
    <property type="match status" value="1"/>
</dbReference>
<dbReference type="UniPathway" id="UPA00056">
    <property type="reaction ID" value="UER00094"/>
</dbReference>
<dbReference type="AlphaFoldDB" id="A0A518CRK1"/>
<evidence type="ECO:0000313" key="13">
    <source>
        <dbReference type="Proteomes" id="UP000317178"/>
    </source>
</evidence>
<dbReference type="InterPro" id="IPR020568">
    <property type="entry name" value="Ribosomal_Su5_D2-typ_SF"/>
</dbReference>
<dbReference type="PANTHER" id="PTHR43527:SF2">
    <property type="entry name" value="4-DIPHOSPHOCYTIDYL-2-C-METHYL-D-ERYTHRITOL KINASE, CHLOROPLASTIC"/>
    <property type="match status" value="1"/>
</dbReference>
<dbReference type="Proteomes" id="UP000317178">
    <property type="component" value="Chromosome"/>
</dbReference>
<reference evidence="12 13" key="1">
    <citation type="submission" date="2019-02" db="EMBL/GenBank/DDBJ databases">
        <title>Deep-cultivation of Planctomycetes and their phenomic and genomic characterization uncovers novel biology.</title>
        <authorList>
            <person name="Wiegand S."/>
            <person name="Jogler M."/>
            <person name="Boedeker C."/>
            <person name="Pinto D."/>
            <person name="Vollmers J."/>
            <person name="Rivas-Marin E."/>
            <person name="Kohn T."/>
            <person name="Peeters S.H."/>
            <person name="Heuer A."/>
            <person name="Rast P."/>
            <person name="Oberbeckmann S."/>
            <person name="Bunk B."/>
            <person name="Jeske O."/>
            <person name="Meyerdierks A."/>
            <person name="Storesund J.E."/>
            <person name="Kallscheuer N."/>
            <person name="Luecker S."/>
            <person name="Lage O.M."/>
            <person name="Pohl T."/>
            <person name="Merkel B.J."/>
            <person name="Hornburger P."/>
            <person name="Mueller R.-W."/>
            <person name="Bruemmer F."/>
            <person name="Labrenz M."/>
            <person name="Spormann A.M."/>
            <person name="Op den Camp H."/>
            <person name="Overmann J."/>
            <person name="Amann R."/>
            <person name="Jetten M.S.M."/>
            <person name="Mascher T."/>
            <person name="Medema M.H."/>
            <person name="Devos D.P."/>
            <person name="Kaster A.-K."/>
            <person name="Ovreas L."/>
            <person name="Rohde M."/>
            <person name="Galperin M.Y."/>
            <person name="Jogler C."/>
        </authorList>
    </citation>
    <scope>NUCLEOTIDE SEQUENCE [LARGE SCALE GENOMIC DNA]</scope>
    <source>
        <strain evidence="12 13">Pla110</strain>
    </source>
</reference>
<dbReference type="HAMAP" id="MF_00061">
    <property type="entry name" value="IspE"/>
    <property type="match status" value="1"/>
</dbReference>
<feature type="binding site" evidence="9">
    <location>
        <begin position="119"/>
        <end position="129"/>
    </location>
    <ligand>
        <name>ATP</name>
        <dbReference type="ChEBI" id="CHEBI:30616"/>
    </ligand>
</feature>
<dbReference type="PANTHER" id="PTHR43527">
    <property type="entry name" value="4-DIPHOSPHOCYTIDYL-2-C-METHYL-D-ERYTHRITOL KINASE, CHLOROPLASTIC"/>
    <property type="match status" value="1"/>
</dbReference>
<proteinExistence type="inferred from homology"/>